<keyword evidence="2 8" id="KW-0812">Transmembrane</keyword>
<dbReference type="HOGENOM" id="CLU_024259_2_0_1"/>
<dbReference type="OMA" id="HDRRYVR"/>
<dbReference type="PROSITE" id="PS51704">
    <property type="entry name" value="GP_PDE"/>
    <property type="match status" value="1"/>
</dbReference>
<dbReference type="SUPFAM" id="SSF51695">
    <property type="entry name" value="PLC-like phosphodiesterases"/>
    <property type="match status" value="1"/>
</dbReference>
<accession>V4AW72</accession>
<evidence type="ECO:0000256" key="7">
    <source>
        <dbReference type="SAM" id="MobiDB-lite"/>
    </source>
</evidence>
<dbReference type="InterPro" id="IPR030395">
    <property type="entry name" value="GP_PDE_dom"/>
</dbReference>
<proteinExistence type="predicted"/>
<dbReference type="STRING" id="225164.V4AW72"/>
<dbReference type="PANTHER" id="PTHR23344:SF50">
    <property type="entry name" value="GP-PDE DOMAIN-CONTAINING PROTEIN"/>
    <property type="match status" value="1"/>
</dbReference>
<dbReference type="GO" id="GO:0016020">
    <property type="term" value="C:membrane"/>
    <property type="evidence" value="ECO:0007669"/>
    <property type="project" value="UniProtKB-SubCell"/>
</dbReference>
<dbReference type="EMBL" id="KB200406">
    <property type="protein sequence ID" value="ESP01708.1"/>
    <property type="molecule type" value="Genomic_DNA"/>
</dbReference>
<name>V4AW72_LOTGI</name>
<evidence type="ECO:0000256" key="6">
    <source>
        <dbReference type="ARBA" id="ARBA00023180"/>
    </source>
</evidence>
<comment type="subcellular location">
    <subcellularLocation>
        <location evidence="1">Membrane</location>
        <topology evidence="1">Multi-pass membrane protein</topology>
    </subcellularLocation>
</comment>
<reference evidence="10 11" key="1">
    <citation type="journal article" date="2013" name="Nature">
        <title>Insights into bilaterian evolution from three spiralian genomes.</title>
        <authorList>
            <person name="Simakov O."/>
            <person name="Marletaz F."/>
            <person name="Cho S.J."/>
            <person name="Edsinger-Gonzales E."/>
            <person name="Havlak P."/>
            <person name="Hellsten U."/>
            <person name="Kuo D.H."/>
            <person name="Larsson T."/>
            <person name="Lv J."/>
            <person name="Arendt D."/>
            <person name="Savage R."/>
            <person name="Osoegawa K."/>
            <person name="de Jong P."/>
            <person name="Grimwood J."/>
            <person name="Chapman J.A."/>
            <person name="Shapiro H."/>
            <person name="Aerts A."/>
            <person name="Otillar R.P."/>
            <person name="Terry A.Y."/>
            <person name="Boore J.L."/>
            <person name="Grigoriev I.V."/>
            <person name="Lindberg D.R."/>
            <person name="Seaver E.C."/>
            <person name="Weisblat D.A."/>
            <person name="Putnam N.H."/>
            <person name="Rokhsar D.S."/>
        </authorList>
    </citation>
    <scope>NUCLEOTIDE SEQUENCE [LARGE SCALE GENOMIC DNA]</scope>
</reference>
<gene>
    <name evidence="10" type="ORF">LOTGIDRAFT_225182</name>
</gene>
<dbReference type="Gene3D" id="3.20.20.190">
    <property type="entry name" value="Phosphatidylinositol (PI) phosphodiesterase"/>
    <property type="match status" value="1"/>
</dbReference>
<dbReference type="InterPro" id="IPR017946">
    <property type="entry name" value="PLC-like_Pdiesterase_TIM-brl"/>
</dbReference>
<dbReference type="KEGG" id="lgi:LOTGIDRAFT_225182"/>
<keyword evidence="6" id="KW-0325">Glycoprotein</keyword>
<protein>
    <recommendedName>
        <fullName evidence="9">GP-PDE domain-containing protein</fullName>
    </recommendedName>
</protein>
<evidence type="ECO:0000313" key="10">
    <source>
        <dbReference type="EMBL" id="ESP01708.1"/>
    </source>
</evidence>
<dbReference type="GO" id="GO:0008081">
    <property type="term" value="F:phosphoric diester hydrolase activity"/>
    <property type="evidence" value="ECO:0007669"/>
    <property type="project" value="InterPro"/>
</dbReference>
<keyword evidence="5 8" id="KW-0472">Membrane</keyword>
<keyword evidence="3" id="KW-0378">Hydrolase</keyword>
<evidence type="ECO:0000259" key="9">
    <source>
        <dbReference type="PROSITE" id="PS51704"/>
    </source>
</evidence>
<feature type="domain" description="GP-PDE" evidence="9">
    <location>
        <begin position="228"/>
        <end position="482"/>
    </location>
</feature>
<dbReference type="Proteomes" id="UP000030746">
    <property type="component" value="Unassembled WGS sequence"/>
</dbReference>
<dbReference type="CTD" id="20247269"/>
<dbReference type="GeneID" id="20247269"/>
<evidence type="ECO:0000313" key="11">
    <source>
        <dbReference type="Proteomes" id="UP000030746"/>
    </source>
</evidence>
<keyword evidence="11" id="KW-1185">Reference proteome</keyword>
<evidence type="ECO:0000256" key="8">
    <source>
        <dbReference type="SAM" id="Phobius"/>
    </source>
</evidence>
<evidence type="ECO:0000256" key="1">
    <source>
        <dbReference type="ARBA" id="ARBA00004141"/>
    </source>
</evidence>
<organism evidence="10 11">
    <name type="scientific">Lottia gigantea</name>
    <name type="common">Giant owl limpet</name>
    <dbReference type="NCBI Taxonomy" id="225164"/>
    <lineage>
        <taxon>Eukaryota</taxon>
        <taxon>Metazoa</taxon>
        <taxon>Spiralia</taxon>
        <taxon>Lophotrochozoa</taxon>
        <taxon>Mollusca</taxon>
        <taxon>Gastropoda</taxon>
        <taxon>Patellogastropoda</taxon>
        <taxon>Lottioidea</taxon>
        <taxon>Lottiidae</taxon>
        <taxon>Lottia</taxon>
    </lineage>
</organism>
<sequence>MVTQAKLQYYRHNYCLVCMTGVLGCRWHRYKQSTRDSRKRDLLWFTLFVITFLFIIFYFYFWLIAKNSFDDLNWQMFKLIKSWVPWYKIMLGLTCAAFGYMFIVMFLYLCHAYHGHQLYIHPIHIVLIIATLLCCVAMCIALDNQWATQFYVLYLSLKVTGPFLQIGTVILLTSLTWLIAGQWYKIRNLAIKWSLLLFFIIIMVGLYITPLYIKSPCVISIEELPPKPKLLSHRGASRIAPENTLIAFQKANESGVYGYESDVVISFDGVPYLMHDSTLRRTTNIKDVFPDRIDDDVSMFNISDVKKLNAGGWFLETDPMWSVSSLTEEDKIIYKNQSIPTLEEFIQLAVETNKIVIFDLRLPPIYHPYFNQSINITIDAIQRAGLKLQNLWWLEDTTLESRKGVKLTAEMYEPLQYLHDNNITNVNVQYDEITADQIREYKEDNITTNVWLINSKWFLSYYWCIGAESITTNNCDILSQMESPVWQLEPSNYLILWVSIDVLSVIIITTIFIVHRVRLYGTSFSPETISLNAAKNAYKSRTMKEQLLGRDVNHDPSDDVERNGVLNRPAAYSMASLPGDSSYRPYSEHVATRPDAKYELE</sequence>
<evidence type="ECO:0000256" key="4">
    <source>
        <dbReference type="ARBA" id="ARBA00022989"/>
    </source>
</evidence>
<evidence type="ECO:0000256" key="3">
    <source>
        <dbReference type="ARBA" id="ARBA00022801"/>
    </source>
</evidence>
<keyword evidence="4 8" id="KW-1133">Transmembrane helix</keyword>
<feature type="compositionally biased region" description="Basic and acidic residues" evidence="7">
    <location>
        <begin position="586"/>
        <end position="601"/>
    </location>
</feature>
<feature type="transmembrane region" description="Helical" evidence="8">
    <location>
        <begin position="163"/>
        <end position="181"/>
    </location>
</feature>
<evidence type="ECO:0000256" key="5">
    <source>
        <dbReference type="ARBA" id="ARBA00023136"/>
    </source>
</evidence>
<dbReference type="AlphaFoldDB" id="V4AW72"/>
<dbReference type="OrthoDB" id="1058301at2759"/>
<dbReference type="PROSITE" id="PS51257">
    <property type="entry name" value="PROKAR_LIPOPROTEIN"/>
    <property type="match status" value="1"/>
</dbReference>
<feature type="transmembrane region" description="Helical" evidence="8">
    <location>
        <begin position="493"/>
        <end position="514"/>
    </location>
</feature>
<feature type="region of interest" description="Disordered" evidence="7">
    <location>
        <begin position="575"/>
        <end position="601"/>
    </location>
</feature>
<feature type="transmembrane region" description="Helical" evidence="8">
    <location>
        <begin position="193"/>
        <end position="213"/>
    </location>
</feature>
<dbReference type="PANTHER" id="PTHR23344">
    <property type="entry name" value="GLYCEROPHOSPHORYL DIESTER PHOSPHODIESTERASE"/>
    <property type="match status" value="1"/>
</dbReference>
<feature type="transmembrane region" description="Helical" evidence="8">
    <location>
        <begin position="85"/>
        <end position="110"/>
    </location>
</feature>
<feature type="transmembrane region" description="Helical" evidence="8">
    <location>
        <begin position="42"/>
        <end position="65"/>
    </location>
</feature>
<feature type="transmembrane region" description="Helical" evidence="8">
    <location>
        <begin position="122"/>
        <end position="143"/>
    </location>
</feature>
<dbReference type="Pfam" id="PF03009">
    <property type="entry name" value="GDPD"/>
    <property type="match status" value="1"/>
</dbReference>
<dbReference type="GO" id="GO:0006629">
    <property type="term" value="P:lipid metabolic process"/>
    <property type="evidence" value="ECO:0007669"/>
    <property type="project" value="InterPro"/>
</dbReference>
<dbReference type="RefSeq" id="XP_009047598.1">
    <property type="nucleotide sequence ID" value="XM_009049350.1"/>
</dbReference>
<evidence type="ECO:0000256" key="2">
    <source>
        <dbReference type="ARBA" id="ARBA00022692"/>
    </source>
</evidence>